<keyword evidence="2" id="KW-1133">Transmembrane helix</keyword>
<feature type="transmembrane region" description="Helical" evidence="2">
    <location>
        <begin position="50"/>
        <end position="69"/>
    </location>
</feature>
<dbReference type="EMBL" id="ML179133">
    <property type="protein sequence ID" value="THU98607.1"/>
    <property type="molecule type" value="Genomic_DNA"/>
</dbReference>
<gene>
    <name evidence="3" type="ORF">K435DRAFT_964836</name>
</gene>
<reference evidence="3 4" key="1">
    <citation type="journal article" date="2019" name="Nat. Ecol. Evol.">
        <title>Megaphylogeny resolves global patterns of mushroom evolution.</title>
        <authorList>
            <person name="Varga T."/>
            <person name="Krizsan K."/>
            <person name="Foldi C."/>
            <person name="Dima B."/>
            <person name="Sanchez-Garcia M."/>
            <person name="Sanchez-Ramirez S."/>
            <person name="Szollosi G.J."/>
            <person name="Szarkandi J.G."/>
            <person name="Papp V."/>
            <person name="Albert L."/>
            <person name="Andreopoulos W."/>
            <person name="Angelini C."/>
            <person name="Antonin V."/>
            <person name="Barry K.W."/>
            <person name="Bougher N.L."/>
            <person name="Buchanan P."/>
            <person name="Buyck B."/>
            <person name="Bense V."/>
            <person name="Catcheside P."/>
            <person name="Chovatia M."/>
            <person name="Cooper J."/>
            <person name="Damon W."/>
            <person name="Desjardin D."/>
            <person name="Finy P."/>
            <person name="Geml J."/>
            <person name="Haridas S."/>
            <person name="Hughes K."/>
            <person name="Justo A."/>
            <person name="Karasinski D."/>
            <person name="Kautmanova I."/>
            <person name="Kiss B."/>
            <person name="Kocsube S."/>
            <person name="Kotiranta H."/>
            <person name="LaButti K.M."/>
            <person name="Lechner B.E."/>
            <person name="Liimatainen K."/>
            <person name="Lipzen A."/>
            <person name="Lukacs Z."/>
            <person name="Mihaltcheva S."/>
            <person name="Morgado L.N."/>
            <person name="Niskanen T."/>
            <person name="Noordeloos M.E."/>
            <person name="Ohm R.A."/>
            <person name="Ortiz-Santana B."/>
            <person name="Ovrebo C."/>
            <person name="Racz N."/>
            <person name="Riley R."/>
            <person name="Savchenko A."/>
            <person name="Shiryaev A."/>
            <person name="Soop K."/>
            <person name="Spirin V."/>
            <person name="Szebenyi C."/>
            <person name="Tomsovsky M."/>
            <person name="Tulloss R.E."/>
            <person name="Uehling J."/>
            <person name="Grigoriev I.V."/>
            <person name="Vagvolgyi C."/>
            <person name="Papp T."/>
            <person name="Martin F.M."/>
            <person name="Miettinen O."/>
            <person name="Hibbett D.S."/>
            <person name="Nagy L.G."/>
        </authorList>
    </citation>
    <scope>NUCLEOTIDE SEQUENCE [LARGE SCALE GENOMIC DNA]</scope>
    <source>
        <strain evidence="3 4">CBS 962.96</strain>
    </source>
</reference>
<evidence type="ECO:0008006" key="5">
    <source>
        <dbReference type="Google" id="ProtNLM"/>
    </source>
</evidence>
<evidence type="ECO:0000313" key="3">
    <source>
        <dbReference type="EMBL" id="THU98607.1"/>
    </source>
</evidence>
<keyword evidence="2" id="KW-0472">Membrane</keyword>
<dbReference type="OrthoDB" id="8300214at2759"/>
<keyword evidence="4" id="KW-1185">Reference proteome</keyword>
<feature type="region of interest" description="Disordered" evidence="1">
    <location>
        <begin position="14"/>
        <end position="40"/>
    </location>
</feature>
<evidence type="ECO:0000256" key="2">
    <source>
        <dbReference type="SAM" id="Phobius"/>
    </source>
</evidence>
<sequence>MFSAHKDSAEYVPLATHQDEDSSDDGNVTDSARPNSSRLTLPSKSRLSPFILWASVVVAALSTLNFALIPWTMSAYELSETQLAKLPYPDLHVGFNRIDKLLHNIVPRPFIHSWPEHIVRINEGLKDTVYGSGNQVFISVKDSTIMKFPIPEGTRDQACVIGWQGPVETREQDLNTKGDISEIEVWSVIAPSSVDANNGVTMDSFDFDSISWNTRPVRGELLGTLDLKGGLILNATTVKFGCPTDSKSLVVELRCVRVDCHVDFAQIEEVRPRMGFELLRQIP</sequence>
<feature type="compositionally biased region" description="Polar residues" evidence="1">
    <location>
        <begin position="25"/>
        <end position="40"/>
    </location>
</feature>
<dbReference type="Proteomes" id="UP000297245">
    <property type="component" value="Unassembled WGS sequence"/>
</dbReference>
<protein>
    <recommendedName>
        <fullName evidence="5">Ubiquitin 3 binding protein But2 C-terminal domain-containing protein</fullName>
    </recommendedName>
</protein>
<dbReference type="AlphaFoldDB" id="A0A4S8M8B6"/>
<keyword evidence="2" id="KW-0812">Transmembrane</keyword>
<proteinExistence type="predicted"/>
<organism evidence="3 4">
    <name type="scientific">Dendrothele bispora (strain CBS 962.96)</name>
    <dbReference type="NCBI Taxonomy" id="1314807"/>
    <lineage>
        <taxon>Eukaryota</taxon>
        <taxon>Fungi</taxon>
        <taxon>Dikarya</taxon>
        <taxon>Basidiomycota</taxon>
        <taxon>Agaricomycotina</taxon>
        <taxon>Agaricomycetes</taxon>
        <taxon>Agaricomycetidae</taxon>
        <taxon>Agaricales</taxon>
        <taxon>Agaricales incertae sedis</taxon>
        <taxon>Dendrothele</taxon>
    </lineage>
</organism>
<evidence type="ECO:0000313" key="4">
    <source>
        <dbReference type="Proteomes" id="UP000297245"/>
    </source>
</evidence>
<evidence type="ECO:0000256" key="1">
    <source>
        <dbReference type="SAM" id="MobiDB-lite"/>
    </source>
</evidence>
<accession>A0A4S8M8B6</accession>
<name>A0A4S8M8B6_DENBC</name>